<accession>A0A8S1XTX2</accession>
<organism evidence="2 3">
    <name type="scientific">Paramecium octaurelia</name>
    <dbReference type="NCBI Taxonomy" id="43137"/>
    <lineage>
        <taxon>Eukaryota</taxon>
        <taxon>Sar</taxon>
        <taxon>Alveolata</taxon>
        <taxon>Ciliophora</taxon>
        <taxon>Intramacronucleata</taxon>
        <taxon>Oligohymenophorea</taxon>
        <taxon>Peniculida</taxon>
        <taxon>Parameciidae</taxon>
        <taxon>Paramecium</taxon>
    </lineage>
</organism>
<dbReference type="Proteomes" id="UP000683925">
    <property type="component" value="Unassembled WGS sequence"/>
</dbReference>
<evidence type="ECO:0000313" key="3">
    <source>
        <dbReference type="Proteomes" id="UP000683925"/>
    </source>
</evidence>
<sequence>MIFRKNGTEIFRGVTYCIDEITHQLQKEPLFEVKFDLNDREKGFQSIKTGNLIVFKGLPILLIYQIVELNLKLIPNQFNIIEIIKIKGDNQLYVSLSLEMNDILLFQILIVNEIQFESKGSAILKFENIRVELFNHFRNYQLISFDKFRMLEFLECLIEDGQVKIIGLLMIEETQVISEIIIQMVSFRISYNLIKITRINLKSDDEVQLVYYCQNILILRLSSSAITYFYDLTGNQVITDYIGRQTGLYHSYHILNTTHLVVYSNLEDIIFFAEVGYEIHFNEVYQGNNTFTLVAQNMLSSIQLNVTMIDINHGQIQDQNFIIIYLSIFILTLVVYFLIRRRKIKYQLLNNQKFDGIDLNNQQQND</sequence>
<dbReference type="EMBL" id="CAJJDP010000134">
    <property type="protein sequence ID" value="CAD8204801.1"/>
    <property type="molecule type" value="Genomic_DNA"/>
</dbReference>
<keyword evidence="3" id="KW-1185">Reference proteome</keyword>
<dbReference type="OrthoDB" id="10575934at2759"/>
<reference evidence="2" key="1">
    <citation type="submission" date="2021-01" db="EMBL/GenBank/DDBJ databases">
        <authorList>
            <consortium name="Genoscope - CEA"/>
            <person name="William W."/>
        </authorList>
    </citation>
    <scope>NUCLEOTIDE SEQUENCE</scope>
</reference>
<comment type="caution">
    <text evidence="2">The sequence shown here is derived from an EMBL/GenBank/DDBJ whole genome shotgun (WGS) entry which is preliminary data.</text>
</comment>
<evidence type="ECO:0000256" key="1">
    <source>
        <dbReference type="SAM" id="Phobius"/>
    </source>
</evidence>
<proteinExistence type="predicted"/>
<evidence type="ECO:0008006" key="4">
    <source>
        <dbReference type="Google" id="ProtNLM"/>
    </source>
</evidence>
<dbReference type="AlphaFoldDB" id="A0A8S1XTX2"/>
<gene>
    <name evidence="2" type="ORF">POCTA_138.1.T1330186</name>
</gene>
<protein>
    <recommendedName>
        <fullName evidence="4">Transmembrane protein</fullName>
    </recommendedName>
</protein>
<name>A0A8S1XTX2_PAROT</name>
<keyword evidence="1" id="KW-0812">Transmembrane</keyword>
<keyword evidence="1" id="KW-0472">Membrane</keyword>
<dbReference type="OMA" id="HILNTTH"/>
<keyword evidence="1" id="KW-1133">Transmembrane helix</keyword>
<feature type="transmembrane region" description="Helical" evidence="1">
    <location>
        <begin position="321"/>
        <end position="339"/>
    </location>
</feature>
<evidence type="ECO:0000313" key="2">
    <source>
        <dbReference type="EMBL" id="CAD8204801.1"/>
    </source>
</evidence>